<evidence type="ECO:0000313" key="1">
    <source>
        <dbReference type="EMBL" id="CUU56356.1"/>
    </source>
</evidence>
<dbReference type="Gene3D" id="3.10.450.50">
    <property type="match status" value="1"/>
</dbReference>
<dbReference type="AlphaFoldDB" id="A0A0S4QM11"/>
<sequence length="238" mass="25691">MTDNGPTGTTPLHLQGREAVLAAATAAADTQWRHGAPPDYHFSREVMPGERTTRHEPGSLADIVENLVQVFEMELSHKADPAQWVSMVVDRVKVSLNGGAPAGSAELAERGSYNILIGENPYYKASEETFESSHEVFHTAFPGGFFWEVLEVYSPPPVISFKWRHWGSFTGPYKGNAPTGERIELFGVTVARVSDDLKLLETEHFYDNSLFLGQLVGTGATGATGSDEPGSPGCPAGA</sequence>
<dbReference type="PANTHER" id="PTHR31723:SF10">
    <property type="entry name" value="PATHOGEN-RELATED PROTEIN"/>
    <property type="match status" value="1"/>
</dbReference>
<dbReference type="PANTHER" id="PTHR31723">
    <property type="entry name" value="PATHOGENESIS-RELATED FAMILY PROTEIN"/>
    <property type="match status" value="1"/>
</dbReference>
<dbReference type="EMBL" id="FAOZ01000007">
    <property type="protein sequence ID" value="CUU56356.1"/>
    <property type="molecule type" value="Genomic_DNA"/>
</dbReference>
<reference evidence="2" key="1">
    <citation type="submission" date="2015-11" db="EMBL/GenBank/DDBJ databases">
        <authorList>
            <person name="Varghese N."/>
        </authorList>
    </citation>
    <scope>NUCLEOTIDE SEQUENCE [LARGE SCALE GENOMIC DNA]</scope>
    <source>
        <strain evidence="2">DSM 45899</strain>
    </source>
</reference>
<dbReference type="InterPro" id="IPR053218">
    <property type="entry name" value="Pathogen-related_defense"/>
</dbReference>
<dbReference type="Proteomes" id="UP000198802">
    <property type="component" value="Unassembled WGS sequence"/>
</dbReference>
<protein>
    <recommendedName>
        <fullName evidence="3">SnoaL-like polyketide cyclase</fullName>
    </recommendedName>
</protein>
<proteinExistence type="predicted"/>
<evidence type="ECO:0000313" key="2">
    <source>
        <dbReference type="Proteomes" id="UP000198802"/>
    </source>
</evidence>
<dbReference type="SUPFAM" id="SSF54427">
    <property type="entry name" value="NTF2-like"/>
    <property type="match status" value="1"/>
</dbReference>
<organism evidence="1 2">
    <name type="scientific">Parafrankia irregularis</name>
    <dbReference type="NCBI Taxonomy" id="795642"/>
    <lineage>
        <taxon>Bacteria</taxon>
        <taxon>Bacillati</taxon>
        <taxon>Actinomycetota</taxon>
        <taxon>Actinomycetes</taxon>
        <taxon>Frankiales</taxon>
        <taxon>Frankiaceae</taxon>
        <taxon>Parafrankia</taxon>
    </lineage>
</organism>
<gene>
    <name evidence="1" type="ORF">Ga0074812_107240</name>
</gene>
<dbReference type="RefSeq" id="WP_091276441.1">
    <property type="nucleotide sequence ID" value="NZ_FAOZ01000007.1"/>
</dbReference>
<dbReference type="InterPro" id="IPR032710">
    <property type="entry name" value="NTF2-like_dom_sf"/>
</dbReference>
<evidence type="ECO:0008006" key="3">
    <source>
        <dbReference type="Google" id="ProtNLM"/>
    </source>
</evidence>
<keyword evidence="2" id="KW-1185">Reference proteome</keyword>
<name>A0A0S4QM11_9ACTN</name>
<accession>A0A0S4QM11</accession>